<sequence length="80" mass="9281">MGNSLDLKLEELRLERSQLEARSKTLMQKQRSAESMLTDLTRSIKQMEYDIVQMQKQKTPAPPEEEIRESQQASNSQQKG</sequence>
<dbReference type="EMBL" id="JAJJHW010002585">
    <property type="protein sequence ID" value="KAH8370598.1"/>
    <property type="molecule type" value="Genomic_DNA"/>
</dbReference>
<proteinExistence type="predicted"/>
<name>A0AAD4PKX9_9MUSC</name>
<evidence type="ECO:0000313" key="3">
    <source>
        <dbReference type="Proteomes" id="UP001200034"/>
    </source>
</evidence>
<feature type="compositionally biased region" description="Polar residues" evidence="1">
    <location>
        <begin position="70"/>
        <end position="80"/>
    </location>
</feature>
<keyword evidence="3" id="KW-1185">Reference proteome</keyword>
<feature type="region of interest" description="Disordered" evidence="1">
    <location>
        <begin position="52"/>
        <end position="80"/>
    </location>
</feature>
<protein>
    <submittedName>
        <fullName evidence="2">Uncharacterized protein</fullName>
    </submittedName>
</protein>
<gene>
    <name evidence="2" type="ORF">KR093_004267</name>
</gene>
<organism evidence="2 3">
    <name type="scientific">Drosophila rubida</name>
    <dbReference type="NCBI Taxonomy" id="30044"/>
    <lineage>
        <taxon>Eukaryota</taxon>
        <taxon>Metazoa</taxon>
        <taxon>Ecdysozoa</taxon>
        <taxon>Arthropoda</taxon>
        <taxon>Hexapoda</taxon>
        <taxon>Insecta</taxon>
        <taxon>Pterygota</taxon>
        <taxon>Neoptera</taxon>
        <taxon>Endopterygota</taxon>
        <taxon>Diptera</taxon>
        <taxon>Brachycera</taxon>
        <taxon>Muscomorpha</taxon>
        <taxon>Ephydroidea</taxon>
        <taxon>Drosophilidae</taxon>
        <taxon>Drosophila</taxon>
    </lineage>
</organism>
<dbReference type="AlphaFoldDB" id="A0AAD4PKX9"/>
<accession>A0AAD4PKX9</accession>
<evidence type="ECO:0000256" key="1">
    <source>
        <dbReference type="SAM" id="MobiDB-lite"/>
    </source>
</evidence>
<dbReference type="Proteomes" id="UP001200034">
    <property type="component" value="Unassembled WGS sequence"/>
</dbReference>
<evidence type="ECO:0000313" key="2">
    <source>
        <dbReference type="EMBL" id="KAH8370598.1"/>
    </source>
</evidence>
<comment type="caution">
    <text evidence="2">The sequence shown here is derived from an EMBL/GenBank/DDBJ whole genome shotgun (WGS) entry which is preliminary data.</text>
</comment>
<reference evidence="2" key="1">
    <citation type="journal article" date="2021" name="Mol. Ecol. Resour.">
        <title>Phylogenomic analyses of the genus Drosophila reveals genomic signals of climate adaptation.</title>
        <authorList>
            <person name="Li F."/>
            <person name="Rane R.V."/>
            <person name="Luria V."/>
            <person name="Xiong Z."/>
            <person name="Chen J."/>
            <person name="Li Z."/>
            <person name="Catullo R.A."/>
            <person name="Griffin P.C."/>
            <person name="Schiffer M."/>
            <person name="Pearce S."/>
            <person name="Lee S.F."/>
            <person name="McElroy K."/>
            <person name="Stocker A."/>
            <person name="Shirriffs J."/>
            <person name="Cockerell F."/>
            <person name="Coppin C."/>
            <person name="Sgro C.M."/>
            <person name="Karger A."/>
            <person name="Cain J.W."/>
            <person name="Weber J.A."/>
            <person name="Santpere G."/>
            <person name="Kirschner M.W."/>
            <person name="Hoffmann A.A."/>
            <person name="Oakeshott J.G."/>
            <person name="Zhang G."/>
        </authorList>
    </citation>
    <scope>NUCLEOTIDE SEQUENCE</scope>
    <source>
        <strain evidence="2">BGI-SZ-2011g</strain>
    </source>
</reference>